<keyword evidence="3" id="KW-1185">Reference proteome</keyword>
<feature type="region of interest" description="Disordered" evidence="1">
    <location>
        <begin position="1"/>
        <end position="45"/>
    </location>
</feature>
<gene>
    <name evidence="2" type="ORF">H3V53_20990</name>
</gene>
<organism evidence="2 3">
    <name type="scientific">Paraburkholderia bengalensis</name>
    <dbReference type="NCBI Taxonomy" id="2747562"/>
    <lineage>
        <taxon>Bacteria</taxon>
        <taxon>Pseudomonadati</taxon>
        <taxon>Pseudomonadota</taxon>
        <taxon>Betaproteobacteria</taxon>
        <taxon>Burkholderiales</taxon>
        <taxon>Burkholderiaceae</taxon>
        <taxon>Paraburkholderia</taxon>
    </lineage>
</organism>
<dbReference type="EMBL" id="JACFYJ010000036">
    <property type="protein sequence ID" value="MEI5999591.1"/>
    <property type="molecule type" value="Genomic_DNA"/>
</dbReference>
<dbReference type="RefSeq" id="WP_336599625.1">
    <property type="nucleotide sequence ID" value="NZ_JACFYJ010000036.1"/>
</dbReference>
<protein>
    <recommendedName>
        <fullName evidence="4">Stereocilin</fullName>
    </recommendedName>
</protein>
<evidence type="ECO:0000313" key="3">
    <source>
        <dbReference type="Proteomes" id="UP001386437"/>
    </source>
</evidence>
<accession>A0ABU8IVP0</accession>
<evidence type="ECO:0000256" key="1">
    <source>
        <dbReference type="SAM" id="MobiDB-lite"/>
    </source>
</evidence>
<feature type="compositionally biased region" description="Basic and acidic residues" evidence="1">
    <location>
        <begin position="14"/>
        <end position="33"/>
    </location>
</feature>
<feature type="compositionally biased region" description="Polar residues" evidence="1">
    <location>
        <begin position="1"/>
        <end position="13"/>
    </location>
</feature>
<name>A0ABU8IVP0_9BURK</name>
<comment type="caution">
    <text evidence="2">The sequence shown here is derived from an EMBL/GenBank/DDBJ whole genome shotgun (WGS) entry which is preliminary data.</text>
</comment>
<reference evidence="2 3" key="1">
    <citation type="journal article" date="2022" name="Arch. Microbiol.">
        <title>Paraburkholderia bengalensis sp. nov. isolated from roots of Oryza sativa, IR64.</title>
        <authorList>
            <person name="Nag P."/>
            <person name="Mondal N."/>
            <person name="Sarkar J."/>
            <person name="Das S."/>
        </authorList>
    </citation>
    <scope>NUCLEOTIDE SEQUENCE [LARGE SCALE GENOMIC DNA]</scope>
    <source>
        <strain evidence="2 3">IR64_4_BI</strain>
    </source>
</reference>
<sequence length="45" mass="4707">MTSSDNTGNTSTPRPDDAPRGEPEPPDTTKELPDLPDPAEVGEDG</sequence>
<evidence type="ECO:0000313" key="2">
    <source>
        <dbReference type="EMBL" id="MEI5999591.1"/>
    </source>
</evidence>
<dbReference type="Proteomes" id="UP001386437">
    <property type="component" value="Unassembled WGS sequence"/>
</dbReference>
<proteinExistence type="predicted"/>
<evidence type="ECO:0008006" key="4">
    <source>
        <dbReference type="Google" id="ProtNLM"/>
    </source>
</evidence>